<keyword evidence="2" id="KW-0808">Transferase</keyword>
<reference evidence="2" key="1">
    <citation type="submission" date="2023-01" db="EMBL/GenBank/DDBJ databases">
        <title>The growth and conidiation of Purpureocillium lavendulum are regulated by nitrogen source and histone H3K14 acetylation.</title>
        <authorList>
            <person name="Tang P."/>
            <person name="Han J."/>
            <person name="Zhang C."/>
            <person name="Tang P."/>
            <person name="Qi F."/>
            <person name="Zhang K."/>
            <person name="Liang L."/>
        </authorList>
    </citation>
    <scope>NUCLEOTIDE SEQUENCE</scope>
    <source>
        <strain evidence="2">YMF1.00683</strain>
    </source>
</reference>
<organism evidence="2 3">
    <name type="scientific">Purpureocillium lavendulum</name>
    <dbReference type="NCBI Taxonomy" id="1247861"/>
    <lineage>
        <taxon>Eukaryota</taxon>
        <taxon>Fungi</taxon>
        <taxon>Dikarya</taxon>
        <taxon>Ascomycota</taxon>
        <taxon>Pezizomycotina</taxon>
        <taxon>Sordariomycetes</taxon>
        <taxon>Hypocreomycetidae</taxon>
        <taxon>Hypocreales</taxon>
        <taxon>Ophiocordycipitaceae</taxon>
        <taxon>Purpureocillium</taxon>
    </lineage>
</organism>
<feature type="domain" description="Aminoglycoside phosphotransferase" evidence="1">
    <location>
        <begin position="30"/>
        <end position="286"/>
    </location>
</feature>
<protein>
    <submittedName>
        <fullName evidence="2">Transferase</fullName>
    </submittedName>
</protein>
<gene>
    <name evidence="2" type="ORF">O9K51_06890</name>
</gene>
<dbReference type="InterPro" id="IPR016259">
    <property type="entry name" value="Hygromycin-B_Kinase"/>
</dbReference>
<dbReference type="PANTHER" id="PTHR21310">
    <property type="entry name" value="AMINOGLYCOSIDE PHOSPHOTRANSFERASE-RELATED-RELATED"/>
    <property type="match status" value="1"/>
</dbReference>
<accession>A0AB34FR02</accession>
<sequence length="339" mass="35822">MSDRLQLSDAEVVRLLESLSVPQPVRVRRSAEGGEHMVWFVNDDMVLRVPAAQGADLEPLRREQGLVDLLRAEAAMHAPELTDALPEVLQLGIAEQQDGIGGGWPFALCRKAAGVSVEEAPWAVTAATERDLAAFLALLGRDSTREAALKFGVPLVVVGEDEDEDEVLDGDLADMALKAWRRLRATNELGGDLANIDLEGYLGAATAAVYTMDEKEPVFAHADLKGEHIFVDAATGRLTGVIDWSDARAGADAGTDVGGLAISIGARAAERVVAAAAAAAGAGRSRDDAGVRRGLRAVRCEAVVRLDAVLRGADDSPEPLVRRQLARALEGLADDKDGS</sequence>
<evidence type="ECO:0000313" key="3">
    <source>
        <dbReference type="Proteomes" id="UP001163105"/>
    </source>
</evidence>
<dbReference type="PIRSF" id="PIRSF000707">
    <property type="entry name" value="Hygromycin-B_kinase"/>
    <property type="match status" value="1"/>
</dbReference>
<dbReference type="EMBL" id="JAQHRD010000005">
    <property type="protein sequence ID" value="KAJ6441096.1"/>
    <property type="molecule type" value="Genomic_DNA"/>
</dbReference>
<evidence type="ECO:0000313" key="2">
    <source>
        <dbReference type="EMBL" id="KAJ6441096.1"/>
    </source>
</evidence>
<dbReference type="Gene3D" id="3.90.1200.10">
    <property type="match status" value="1"/>
</dbReference>
<dbReference type="InterPro" id="IPR051678">
    <property type="entry name" value="AGP_Transferase"/>
</dbReference>
<name>A0AB34FR02_9HYPO</name>
<dbReference type="Proteomes" id="UP001163105">
    <property type="component" value="Unassembled WGS sequence"/>
</dbReference>
<comment type="caution">
    <text evidence="2">The sequence shown here is derived from an EMBL/GenBank/DDBJ whole genome shotgun (WGS) entry which is preliminary data.</text>
</comment>
<proteinExistence type="predicted"/>
<dbReference type="PANTHER" id="PTHR21310:SF15">
    <property type="entry name" value="AMINOGLYCOSIDE PHOSPHOTRANSFERASE DOMAIN-CONTAINING PROTEIN"/>
    <property type="match status" value="1"/>
</dbReference>
<dbReference type="AlphaFoldDB" id="A0AB34FR02"/>
<dbReference type="SUPFAM" id="SSF56112">
    <property type="entry name" value="Protein kinase-like (PK-like)"/>
    <property type="match status" value="1"/>
</dbReference>
<dbReference type="GO" id="GO:0016740">
    <property type="term" value="F:transferase activity"/>
    <property type="evidence" value="ECO:0007669"/>
    <property type="project" value="UniProtKB-KW"/>
</dbReference>
<dbReference type="InterPro" id="IPR002575">
    <property type="entry name" value="Aminoglycoside_PTrfase"/>
</dbReference>
<dbReference type="InterPro" id="IPR011009">
    <property type="entry name" value="Kinase-like_dom_sf"/>
</dbReference>
<keyword evidence="3" id="KW-1185">Reference proteome</keyword>
<evidence type="ECO:0000259" key="1">
    <source>
        <dbReference type="Pfam" id="PF01636"/>
    </source>
</evidence>
<dbReference type="Pfam" id="PF01636">
    <property type="entry name" value="APH"/>
    <property type="match status" value="1"/>
</dbReference>